<sequence>MADEYLKLKIKENLKKIPTGVGILAFAIGAPLLHEAINDPANPLYQDLAHANELINNFRPLGVGLGHYFISFVRYYTDVISQLVTITDPEAPETVKFIDSLLLGSPIAAGALGAVDWLRNYFGFNKNILAGREPLKKNLIPSHVIVSSSQSEVRELISQATKTGRLSNKKNRPVVLIHSGKEEIPLEALEEKQISYHFGFEDITELIGSEESSKEVPPLIKDSGLDRSPEITIYCMPDIYGTGKDMQFPPDKVYLLVATKLGKLKGRVINVIMPRIGVEDEVTRRYTRFEEQLRDFQNRLEIKYGIKFILNIFSPEAVFSEIIRLKLVDFALGKKRGEPVNILHIEQSPFKGAYEEQAKDDESPREVYIRPESMISSLIRSISSLREIGDHEIRPDHIEFSLGDFDLLKIQEVPKLTERFKKADYVVFTAESDHDAVIMVEKLVTDFPVLKGKIMVIVDKKKTAERINELNLLVETFVPSEEVIKAFNKHEVSKNN</sequence>
<name>A0A1F7ILX9_9BACT</name>
<reference evidence="1 2" key="1">
    <citation type="journal article" date="2016" name="Nat. Commun.">
        <title>Thousands of microbial genomes shed light on interconnected biogeochemical processes in an aquifer system.</title>
        <authorList>
            <person name="Anantharaman K."/>
            <person name="Brown C.T."/>
            <person name="Hug L.A."/>
            <person name="Sharon I."/>
            <person name="Castelle C.J."/>
            <person name="Probst A.J."/>
            <person name="Thomas B.C."/>
            <person name="Singh A."/>
            <person name="Wilkins M.J."/>
            <person name="Karaoz U."/>
            <person name="Brodie E.L."/>
            <person name="Williams K.H."/>
            <person name="Hubbard S.S."/>
            <person name="Banfield J.F."/>
        </authorList>
    </citation>
    <scope>NUCLEOTIDE SEQUENCE [LARGE SCALE GENOMIC DNA]</scope>
</reference>
<dbReference type="EMBL" id="MGAI01000029">
    <property type="protein sequence ID" value="OGK44386.1"/>
    <property type="molecule type" value="Genomic_DNA"/>
</dbReference>
<gene>
    <name evidence="1" type="ORF">A3B40_04685</name>
</gene>
<dbReference type="AlphaFoldDB" id="A0A1F7ILX9"/>
<organism evidence="1 2">
    <name type="scientific">Candidatus Roizmanbacteria bacterium RIFCSPLOWO2_01_FULL_37_16</name>
    <dbReference type="NCBI Taxonomy" id="1802058"/>
    <lineage>
        <taxon>Bacteria</taxon>
        <taxon>Candidatus Roizmaniibacteriota</taxon>
    </lineage>
</organism>
<evidence type="ECO:0000313" key="1">
    <source>
        <dbReference type="EMBL" id="OGK44386.1"/>
    </source>
</evidence>
<evidence type="ECO:0000313" key="2">
    <source>
        <dbReference type="Proteomes" id="UP000178040"/>
    </source>
</evidence>
<accession>A0A1F7ILX9</accession>
<comment type="caution">
    <text evidence="1">The sequence shown here is derived from an EMBL/GenBank/DDBJ whole genome shotgun (WGS) entry which is preliminary data.</text>
</comment>
<proteinExistence type="predicted"/>
<protein>
    <submittedName>
        <fullName evidence="1">Uncharacterized protein</fullName>
    </submittedName>
</protein>
<dbReference type="Proteomes" id="UP000178040">
    <property type="component" value="Unassembled WGS sequence"/>
</dbReference>